<feature type="compositionally biased region" description="Polar residues" evidence="1">
    <location>
        <begin position="30"/>
        <end position="50"/>
    </location>
</feature>
<name>A0AAD6IQS6_DREDA</name>
<gene>
    <name evidence="3" type="ORF">Dda_8688</name>
</gene>
<comment type="caution">
    <text evidence="3">The sequence shown here is derived from an EMBL/GenBank/DDBJ whole genome shotgun (WGS) entry which is preliminary data.</text>
</comment>
<dbReference type="EMBL" id="JAQGDS010000012">
    <property type="protein sequence ID" value="KAJ6256820.1"/>
    <property type="molecule type" value="Genomic_DNA"/>
</dbReference>
<keyword evidence="4" id="KW-1185">Reference proteome</keyword>
<feature type="compositionally biased region" description="Acidic residues" evidence="1">
    <location>
        <begin position="1"/>
        <end position="10"/>
    </location>
</feature>
<feature type="domain" description="Nascent polypeptide-associated complex subunit alpha-like UBA" evidence="2">
    <location>
        <begin position="80"/>
        <end position="120"/>
    </location>
</feature>
<sequence length="125" mass="12627">MSENPTDPDAEAPPLPKNAEDAKTLKALSNLDTHSSLEDSSPAASANTNAEALDKATAGLSSLSVSGGKAAEAGGKKVVVKVSAEDVAVIVEEMEVAKAKATELLRANGADLNKTLKAMIVPTSA</sequence>
<organism evidence="3 4">
    <name type="scientific">Drechslerella dactyloides</name>
    <name type="common">Nematode-trapping fungus</name>
    <name type="synonym">Arthrobotrys dactyloides</name>
    <dbReference type="NCBI Taxonomy" id="74499"/>
    <lineage>
        <taxon>Eukaryota</taxon>
        <taxon>Fungi</taxon>
        <taxon>Dikarya</taxon>
        <taxon>Ascomycota</taxon>
        <taxon>Pezizomycotina</taxon>
        <taxon>Orbiliomycetes</taxon>
        <taxon>Orbiliales</taxon>
        <taxon>Orbiliaceae</taxon>
        <taxon>Drechslerella</taxon>
    </lineage>
</organism>
<dbReference type="InterPro" id="IPR044034">
    <property type="entry name" value="NAC-like_UBA"/>
</dbReference>
<evidence type="ECO:0000256" key="1">
    <source>
        <dbReference type="SAM" id="MobiDB-lite"/>
    </source>
</evidence>
<dbReference type="InterPro" id="IPR038922">
    <property type="entry name" value="HYPK_UBA"/>
</dbReference>
<protein>
    <recommendedName>
        <fullName evidence="2">Nascent polypeptide-associated complex subunit alpha-like UBA domain-containing protein</fullName>
    </recommendedName>
</protein>
<proteinExistence type="predicted"/>
<reference evidence="3" key="1">
    <citation type="submission" date="2023-01" db="EMBL/GenBank/DDBJ databases">
        <title>The chitinases involved in constricting ring structure development in the nematode-trapping fungus Drechslerella dactyloides.</title>
        <authorList>
            <person name="Wang R."/>
            <person name="Zhang L."/>
            <person name="Tang P."/>
            <person name="Li S."/>
            <person name="Liang L."/>
        </authorList>
    </citation>
    <scope>NUCLEOTIDE SEQUENCE</scope>
    <source>
        <strain evidence="3">YMF1.00031</strain>
    </source>
</reference>
<evidence type="ECO:0000313" key="4">
    <source>
        <dbReference type="Proteomes" id="UP001221413"/>
    </source>
</evidence>
<accession>A0AAD6IQS6</accession>
<dbReference type="Proteomes" id="UP001221413">
    <property type="component" value="Unassembled WGS sequence"/>
</dbReference>
<feature type="region of interest" description="Disordered" evidence="1">
    <location>
        <begin position="1"/>
        <end position="50"/>
    </location>
</feature>
<dbReference type="AlphaFoldDB" id="A0AAD6IQS6"/>
<dbReference type="CDD" id="cd14361">
    <property type="entry name" value="UBA_HYPK"/>
    <property type="match status" value="1"/>
</dbReference>
<evidence type="ECO:0000313" key="3">
    <source>
        <dbReference type="EMBL" id="KAJ6256820.1"/>
    </source>
</evidence>
<dbReference type="Pfam" id="PF19026">
    <property type="entry name" value="UBA_HYPK"/>
    <property type="match status" value="1"/>
</dbReference>
<evidence type="ECO:0000259" key="2">
    <source>
        <dbReference type="Pfam" id="PF19026"/>
    </source>
</evidence>